<protein>
    <recommendedName>
        <fullName evidence="4 12">4-hydroxy-tetrahydrodipicolinate synthase</fullName>
        <shortName evidence="12">HTPA synthase</shortName>
        <ecNumber evidence="4 12">4.3.3.7</ecNumber>
    </recommendedName>
</protein>
<evidence type="ECO:0000313" key="17">
    <source>
        <dbReference type="Proteomes" id="UP000075799"/>
    </source>
</evidence>
<dbReference type="PANTHER" id="PTHR12128">
    <property type="entry name" value="DIHYDRODIPICOLINATE SYNTHASE"/>
    <property type="match status" value="1"/>
</dbReference>
<dbReference type="InterPro" id="IPR005263">
    <property type="entry name" value="DapA"/>
</dbReference>
<keyword evidence="8 12" id="KW-0457">Lysine biosynthesis</keyword>
<feature type="site" description="Part of a proton relay during catalysis" evidence="12">
    <location>
        <position position="108"/>
    </location>
</feature>
<evidence type="ECO:0000256" key="10">
    <source>
        <dbReference type="ARBA" id="ARBA00023270"/>
    </source>
</evidence>
<dbReference type="NCBIfam" id="TIGR00674">
    <property type="entry name" value="dapA"/>
    <property type="match status" value="1"/>
</dbReference>
<dbReference type="Proteomes" id="UP000075799">
    <property type="component" value="Unassembled WGS sequence"/>
</dbReference>
<keyword evidence="7 12" id="KW-0220">Diaminopimelate biosynthesis</keyword>
<dbReference type="AlphaFoldDB" id="A0A161PEZ7"/>
<comment type="pathway">
    <text evidence="2 12">Amino-acid biosynthesis; L-lysine biosynthesis via DAP pathway; (S)-tetrahydrodipicolinate from L-aspartate: step 3/4.</text>
</comment>
<evidence type="ECO:0000256" key="14">
    <source>
        <dbReference type="PIRSR" id="PIRSR001365-1"/>
    </source>
</evidence>
<feature type="active site" description="Schiff-base intermediate with substrate" evidence="12 14">
    <location>
        <position position="162"/>
    </location>
</feature>
<dbReference type="PIRSF" id="PIRSF001365">
    <property type="entry name" value="DHDPS"/>
    <property type="match status" value="1"/>
</dbReference>
<evidence type="ECO:0000256" key="9">
    <source>
        <dbReference type="ARBA" id="ARBA00023239"/>
    </source>
</evidence>
<dbReference type="Pfam" id="PF00701">
    <property type="entry name" value="DHDPS"/>
    <property type="match status" value="1"/>
</dbReference>
<evidence type="ECO:0000256" key="7">
    <source>
        <dbReference type="ARBA" id="ARBA00022915"/>
    </source>
</evidence>
<dbReference type="InterPro" id="IPR013785">
    <property type="entry name" value="Aldolase_TIM"/>
</dbReference>
<evidence type="ECO:0000256" key="8">
    <source>
        <dbReference type="ARBA" id="ARBA00023154"/>
    </source>
</evidence>
<dbReference type="OrthoDB" id="5289717at2"/>
<evidence type="ECO:0000256" key="13">
    <source>
        <dbReference type="PIRNR" id="PIRNR001365"/>
    </source>
</evidence>
<dbReference type="SUPFAM" id="SSF51569">
    <property type="entry name" value="Aldolase"/>
    <property type="match status" value="1"/>
</dbReference>
<feature type="binding site" evidence="12 15">
    <location>
        <position position="46"/>
    </location>
    <ligand>
        <name>pyruvate</name>
        <dbReference type="ChEBI" id="CHEBI:15361"/>
    </ligand>
</feature>
<evidence type="ECO:0000256" key="3">
    <source>
        <dbReference type="ARBA" id="ARBA00007592"/>
    </source>
</evidence>
<feature type="active site" description="Proton donor/acceptor" evidence="12 14">
    <location>
        <position position="134"/>
    </location>
</feature>
<dbReference type="GO" id="GO:0019877">
    <property type="term" value="P:diaminopimelate biosynthetic process"/>
    <property type="evidence" value="ECO:0007669"/>
    <property type="project" value="UniProtKB-UniRule"/>
</dbReference>
<evidence type="ECO:0000256" key="6">
    <source>
        <dbReference type="ARBA" id="ARBA00022605"/>
    </source>
</evidence>
<evidence type="ECO:0000256" key="5">
    <source>
        <dbReference type="ARBA" id="ARBA00022490"/>
    </source>
</evidence>
<keyword evidence="10 12" id="KW-0704">Schiff base</keyword>
<keyword evidence="5 12" id="KW-0963">Cytoplasm</keyword>
<comment type="caution">
    <text evidence="12">Was originally thought to be a dihydrodipicolinate synthase (DHDPS), catalyzing the condensation of (S)-aspartate-beta-semialdehyde [(S)-ASA] and pyruvate to dihydrodipicolinate (DHDP). However, it was shown in E.coli that the product of the enzymatic reaction is not dihydrodipicolinate but in fact (4S)-4-hydroxy-2,3,4,5-tetrahydro-(2S)-dipicolinic acid (HTPA), and that the consecutive dehydration reaction leading to DHDP is not spontaneous but catalyzed by DapB.</text>
</comment>
<dbReference type="Gene3D" id="3.20.20.70">
    <property type="entry name" value="Aldolase class I"/>
    <property type="match status" value="1"/>
</dbReference>
<keyword evidence="6 12" id="KW-0028">Amino-acid biosynthesis</keyword>
<dbReference type="UniPathway" id="UPA00034">
    <property type="reaction ID" value="UER00017"/>
</dbReference>
<evidence type="ECO:0000313" key="16">
    <source>
        <dbReference type="EMBL" id="KYG69014.1"/>
    </source>
</evidence>
<keyword evidence="9 12" id="KW-0456">Lyase</keyword>
<dbReference type="InterPro" id="IPR020625">
    <property type="entry name" value="Schiff_base-form_aldolases_AS"/>
</dbReference>
<comment type="similarity">
    <text evidence="3 12 13">Belongs to the DapA family.</text>
</comment>
<evidence type="ECO:0000256" key="4">
    <source>
        <dbReference type="ARBA" id="ARBA00012086"/>
    </source>
</evidence>
<dbReference type="HAMAP" id="MF_00418">
    <property type="entry name" value="DapA"/>
    <property type="match status" value="1"/>
</dbReference>
<dbReference type="CDD" id="cd00950">
    <property type="entry name" value="DHDPS"/>
    <property type="match status" value="1"/>
</dbReference>
<dbReference type="EC" id="4.3.3.7" evidence="4 12"/>
<dbReference type="InterPro" id="IPR002220">
    <property type="entry name" value="DapA-like"/>
</dbReference>
<evidence type="ECO:0000256" key="15">
    <source>
        <dbReference type="PIRSR" id="PIRSR001365-2"/>
    </source>
</evidence>
<dbReference type="RefSeq" id="WP_063205829.1">
    <property type="nucleotide sequence ID" value="NZ_LUKD01000001.1"/>
</dbReference>
<dbReference type="PROSITE" id="PS00666">
    <property type="entry name" value="DHDPS_2"/>
    <property type="match status" value="1"/>
</dbReference>
<evidence type="ECO:0000256" key="11">
    <source>
        <dbReference type="ARBA" id="ARBA00047836"/>
    </source>
</evidence>
<dbReference type="GO" id="GO:0009089">
    <property type="term" value="P:lysine biosynthetic process via diaminopimelate"/>
    <property type="evidence" value="ECO:0007669"/>
    <property type="project" value="UniProtKB-UniRule"/>
</dbReference>
<comment type="function">
    <text evidence="1 12">Catalyzes the condensation of (S)-aspartate-beta-semialdehyde [(S)-ASA] and pyruvate to 4-hydroxy-tetrahydrodipicolinate (HTPA).</text>
</comment>
<gene>
    <name evidence="12" type="primary">dapA</name>
    <name evidence="16" type="ORF">AZI87_07250</name>
</gene>
<organism evidence="16 17">
    <name type="scientific">Bdellovibrio bacteriovorus</name>
    <dbReference type="NCBI Taxonomy" id="959"/>
    <lineage>
        <taxon>Bacteria</taxon>
        <taxon>Pseudomonadati</taxon>
        <taxon>Bdellovibrionota</taxon>
        <taxon>Bdellovibrionia</taxon>
        <taxon>Bdellovibrionales</taxon>
        <taxon>Pseudobdellovibrionaceae</taxon>
        <taxon>Bdellovibrio</taxon>
    </lineage>
</organism>
<dbReference type="SMART" id="SM01130">
    <property type="entry name" value="DHDPS"/>
    <property type="match status" value="1"/>
</dbReference>
<evidence type="ECO:0000256" key="2">
    <source>
        <dbReference type="ARBA" id="ARBA00005120"/>
    </source>
</evidence>
<name>A0A161PEZ7_BDEBC</name>
<dbReference type="PANTHER" id="PTHR12128:SF66">
    <property type="entry name" value="4-HYDROXY-2-OXOGLUTARATE ALDOLASE, MITOCHONDRIAL"/>
    <property type="match status" value="1"/>
</dbReference>
<feature type="site" description="Part of a proton relay during catalysis" evidence="12">
    <location>
        <position position="45"/>
    </location>
</feature>
<comment type="catalytic activity">
    <reaction evidence="11 12">
        <text>L-aspartate 4-semialdehyde + pyruvate = (2S,4S)-4-hydroxy-2,3,4,5-tetrahydrodipicolinate + H2O + H(+)</text>
        <dbReference type="Rhea" id="RHEA:34171"/>
        <dbReference type="ChEBI" id="CHEBI:15361"/>
        <dbReference type="ChEBI" id="CHEBI:15377"/>
        <dbReference type="ChEBI" id="CHEBI:15378"/>
        <dbReference type="ChEBI" id="CHEBI:67139"/>
        <dbReference type="ChEBI" id="CHEBI:537519"/>
        <dbReference type="EC" id="4.3.3.7"/>
    </reaction>
</comment>
<proteinExistence type="inferred from homology"/>
<dbReference type="PRINTS" id="PR00146">
    <property type="entry name" value="DHPICSNTHASE"/>
</dbReference>
<comment type="caution">
    <text evidence="16">The sequence shown here is derived from an EMBL/GenBank/DDBJ whole genome shotgun (WGS) entry which is preliminary data.</text>
</comment>
<evidence type="ECO:0000256" key="1">
    <source>
        <dbReference type="ARBA" id="ARBA00003294"/>
    </source>
</evidence>
<reference evidence="16 17" key="1">
    <citation type="submission" date="2016-03" db="EMBL/GenBank/DDBJ databases">
        <authorList>
            <person name="Ploux O."/>
        </authorList>
    </citation>
    <scope>NUCLEOTIDE SEQUENCE [LARGE SCALE GENOMIC DNA]</scope>
    <source>
        <strain evidence="16 17">EC13</strain>
    </source>
</reference>
<dbReference type="EMBL" id="LUKD01000001">
    <property type="protein sequence ID" value="KYG69014.1"/>
    <property type="molecule type" value="Genomic_DNA"/>
</dbReference>
<comment type="subcellular location">
    <subcellularLocation>
        <location evidence="12">Cytoplasm</location>
    </subcellularLocation>
</comment>
<accession>A0A161PEZ7</accession>
<evidence type="ECO:0000256" key="12">
    <source>
        <dbReference type="HAMAP-Rule" id="MF_00418"/>
    </source>
</evidence>
<comment type="subunit">
    <text evidence="12">Homotetramer; dimer of dimers.</text>
</comment>
<sequence length="293" mass="31842">MKNFKGTFTALITPFKNEKVDYTSLDRLLKQQLDGGVDGFVVNGTTAESPTLSTQEVGELFKHIRKFVGDKVPLIMGTGSNDTAKSIETSRKAEEMGADAILVVVPYYNKPPQRGLFEHFKAVASSVKIPTLLYNVPGRTITSLATETIRDLAKVPGVIGIKEATGKIDLAQDIIKACGKEFVMLSGDDGTYVDFLGAGGHGVISVATHVIPAQMVQWKKWVSEGQIEKARADINKYMNLINLLFVEANPIPVKKALQLMGVIDSASLRLPLVELSAEHTESLKAEMKKVGLL</sequence>
<feature type="binding site" evidence="12 15">
    <location>
        <position position="204"/>
    </location>
    <ligand>
        <name>pyruvate</name>
        <dbReference type="ChEBI" id="CHEBI:15361"/>
    </ligand>
</feature>
<dbReference type="GO" id="GO:0005737">
    <property type="term" value="C:cytoplasm"/>
    <property type="evidence" value="ECO:0007669"/>
    <property type="project" value="UniProtKB-SubCell"/>
</dbReference>
<dbReference type="GO" id="GO:0008840">
    <property type="term" value="F:4-hydroxy-tetrahydrodipicolinate synthase activity"/>
    <property type="evidence" value="ECO:0007669"/>
    <property type="project" value="UniProtKB-UniRule"/>
</dbReference>